<dbReference type="GO" id="GO:0003677">
    <property type="term" value="F:DNA binding"/>
    <property type="evidence" value="ECO:0007669"/>
    <property type="project" value="UniProtKB-KW"/>
</dbReference>
<dbReference type="Gene3D" id="1.10.443.10">
    <property type="entry name" value="Intergrase catalytic core"/>
    <property type="match status" value="1"/>
</dbReference>
<dbReference type="PANTHER" id="PTHR30349">
    <property type="entry name" value="PHAGE INTEGRASE-RELATED"/>
    <property type="match status" value="1"/>
</dbReference>
<evidence type="ECO:0000256" key="3">
    <source>
        <dbReference type="ARBA" id="ARBA00023172"/>
    </source>
</evidence>
<dbReference type="GO" id="GO:0015074">
    <property type="term" value="P:DNA integration"/>
    <property type="evidence" value="ECO:0007669"/>
    <property type="project" value="InterPro"/>
</dbReference>
<dbReference type="GO" id="GO:0006310">
    <property type="term" value="P:DNA recombination"/>
    <property type="evidence" value="ECO:0007669"/>
    <property type="project" value="UniProtKB-KW"/>
</dbReference>
<dbReference type="InterPro" id="IPR011010">
    <property type="entry name" value="DNA_brk_join_enz"/>
</dbReference>
<dbReference type="PROSITE" id="PS51898">
    <property type="entry name" value="TYR_RECOMBINASE"/>
    <property type="match status" value="1"/>
</dbReference>
<sequence length="434" mass="50275">MASVSFYTRSKIKKDSDIVISVLIRDTTILIRLSTGVAIPSDLWDNKKGAIKNYYQHNSDIVSRMDIAKKQIESIKNKIELFIAKNPDINTSDVKDIIKEVFEDKQENTLPFRMNEYIPFIIEQMKTGERKLPSSKNYAKGTIKSWGVFWRNWQIFQNDYIKRNISFDDVTVAVYNKLIDYFNSKKFTADTQRKHITTLKAIMNYAYMDKLHTNRDYTLPHFSKQIKPAEGVRVYLTDTEIESIYNLDLKDEMLDRVRDLFLIGYYTAQRVSDYSTITKDKIIELKNGYKAFSAYQIKTGNKVKVPFLNNNAINILEKWNYNLPKMGDSESTATLINRHIKTICRLAKITAPFTEEVARGGEIVSETKDKCDCITSHTARRSAITNFFKKGILDISDLMFLSGHKTQKAFNGYICLSDSERAERIAEKIYNNLK</sequence>
<accession>A0A4Y8L1C9</accession>
<comment type="caution">
    <text evidence="5">The sequence shown here is derived from an EMBL/GenBank/DDBJ whole genome shotgun (WGS) entry which is preliminary data.</text>
</comment>
<evidence type="ECO:0000313" key="6">
    <source>
        <dbReference type="Proteomes" id="UP000297861"/>
    </source>
</evidence>
<organism evidence="5 6">
    <name type="scientific">Dysgonomonas capnocytophagoides</name>
    <dbReference type="NCBI Taxonomy" id="45254"/>
    <lineage>
        <taxon>Bacteria</taxon>
        <taxon>Pseudomonadati</taxon>
        <taxon>Bacteroidota</taxon>
        <taxon>Bacteroidia</taxon>
        <taxon>Bacteroidales</taxon>
        <taxon>Dysgonomonadaceae</taxon>
        <taxon>Dysgonomonas</taxon>
    </lineage>
</organism>
<dbReference type="Gene3D" id="1.10.150.130">
    <property type="match status" value="1"/>
</dbReference>
<evidence type="ECO:0000259" key="4">
    <source>
        <dbReference type="PROSITE" id="PS51898"/>
    </source>
</evidence>
<dbReference type="AlphaFoldDB" id="A0A4Y8L1C9"/>
<comment type="similarity">
    <text evidence="1">Belongs to the 'phage' integrase family.</text>
</comment>
<protein>
    <recommendedName>
        <fullName evidence="4">Tyr recombinase domain-containing protein</fullName>
    </recommendedName>
</protein>
<dbReference type="RefSeq" id="WP_134436255.1">
    <property type="nucleotide sequence ID" value="NZ_SOML01000005.1"/>
</dbReference>
<gene>
    <name evidence="5" type="ORF">E2605_09435</name>
</gene>
<dbReference type="InterPro" id="IPR013762">
    <property type="entry name" value="Integrase-like_cat_sf"/>
</dbReference>
<dbReference type="PANTHER" id="PTHR30349:SF64">
    <property type="entry name" value="PROPHAGE INTEGRASE INTD-RELATED"/>
    <property type="match status" value="1"/>
</dbReference>
<keyword evidence="6" id="KW-1185">Reference proteome</keyword>
<dbReference type="EMBL" id="SOML01000005">
    <property type="protein sequence ID" value="TFD96383.1"/>
    <property type="molecule type" value="Genomic_DNA"/>
</dbReference>
<keyword evidence="3" id="KW-0233">DNA recombination</keyword>
<dbReference type="InterPro" id="IPR025269">
    <property type="entry name" value="SAM-like_dom"/>
</dbReference>
<feature type="domain" description="Tyr recombinase" evidence="4">
    <location>
        <begin position="231"/>
        <end position="427"/>
    </location>
</feature>
<evidence type="ECO:0000256" key="1">
    <source>
        <dbReference type="ARBA" id="ARBA00008857"/>
    </source>
</evidence>
<proteinExistence type="inferred from homology"/>
<dbReference type="InterPro" id="IPR010998">
    <property type="entry name" value="Integrase_recombinase_N"/>
</dbReference>
<evidence type="ECO:0000256" key="2">
    <source>
        <dbReference type="ARBA" id="ARBA00023125"/>
    </source>
</evidence>
<dbReference type="SUPFAM" id="SSF56349">
    <property type="entry name" value="DNA breaking-rejoining enzymes"/>
    <property type="match status" value="1"/>
</dbReference>
<dbReference type="InterPro" id="IPR002104">
    <property type="entry name" value="Integrase_catalytic"/>
</dbReference>
<dbReference type="Proteomes" id="UP000297861">
    <property type="component" value="Unassembled WGS sequence"/>
</dbReference>
<reference evidence="5 6" key="1">
    <citation type="submission" date="2019-03" db="EMBL/GenBank/DDBJ databases">
        <title>San Antonio Military Medical Center submission to MRSN (WRAIR), pending publication.</title>
        <authorList>
            <person name="Blyth D.M."/>
            <person name="Mccarthy S.L."/>
            <person name="Schall S.E."/>
            <person name="Stam J.A."/>
            <person name="Ong A.C."/>
            <person name="Mcgann P.T."/>
        </authorList>
    </citation>
    <scope>NUCLEOTIDE SEQUENCE [LARGE SCALE GENOMIC DNA]</scope>
    <source>
        <strain evidence="5 6">MRSN571793</strain>
    </source>
</reference>
<dbReference type="InterPro" id="IPR050090">
    <property type="entry name" value="Tyrosine_recombinase_XerCD"/>
</dbReference>
<dbReference type="Pfam" id="PF00589">
    <property type="entry name" value="Phage_integrase"/>
    <property type="match status" value="1"/>
</dbReference>
<name>A0A4Y8L1C9_9BACT</name>
<evidence type="ECO:0000313" key="5">
    <source>
        <dbReference type="EMBL" id="TFD96383.1"/>
    </source>
</evidence>
<dbReference type="OrthoDB" id="1493636at2"/>
<dbReference type="Pfam" id="PF13102">
    <property type="entry name" value="Phage_int_SAM_5"/>
    <property type="match status" value="1"/>
</dbReference>
<keyword evidence="2" id="KW-0238">DNA-binding</keyword>